<reference evidence="2 3" key="1">
    <citation type="submission" date="2018-06" db="EMBL/GenBank/DDBJ databases">
        <title>Comparative genomics of Bradyrhizobium nodulating Arachidis hypogaea.</title>
        <authorList>
            <person name="Li Y."/>
        </authorList>
    </citation>
    <scope>NUCLEOTIDE SEQUENCE [LARGE SCALE GENOMIC DNA]</scope>
    <source>
        <strain evidence="2 3">CCBAU 051107</strain>
    </source>
</reference>
<evidence type="ECO:0000259" key="1">
    <source>
        <dbReference type="SMART" id="SM00954"/>
    </source>
</evidence>
<accession>A0AAE7NKW3</accession>
<protein>
    <recommendedName>
        <fullName evidence="1">RelA/SpoT domain-containing protein</fullName>
    </recommendedName>
</protein>
<dbReference type="InterPro" id="IPR007685">
    <property type="entry name" value="RelA_SpoT"/>
</dbReference>
<dbReference type="RefSeq" id="WP_092220213.1">
    <property type="nucleotide sequence ID" value="NZ_CP030050.1"/>
</dbReference>
<proteinExistence type="predicted"/>
<evidence type="ECO:0000313" key="3">
    <source>
        <dbReference type="Proteomes" id="UP000594015"/>
    </source>
</evidence>
<dbReference type="Proteomes" id="UP000594015">
    <property type="component" value="Chromosome"/>
</dbReference>
<dbReference type="SUPFAM" id="SSF81301">
    <property type="entry name" value="Nucleotidyltransferase"/>
    <property type="match status" value="1"/>
</dbReference>
<evidence type="ECO:0000313" key="2">
    <source>
        <dbReference type="EMBL" id="QOZ66827.1"/>
    </source>
</evidence>
<sequence length="485" mass="54765">MKKARENAIGKVTLSMTYEEARDAVDKYLKTNSRRYLDILEKASDVVETIRRGSKGILIADAYTRAKKQGGEEFKDRAKIIHKLIEGRAADANFRIDNIADMVGMTVVVFYPDQINAFIQVFSSEAKKEGLFLDKFSDGKISKIHKDRGYHATHLRIGYKSVDTERLRVEIQVKTMLHDAWGAKTHDLTYKPIGDLDPRLKALMESFGESLQAIEVQSQTLRDSILSRVQLMHSKRRDARLELMSKLTRHRISSPEGSAAYDGLIARIKMDHVHLSTCAARDADLADLLAAIERLEEVGVNAKDRLKLTVALASYRDDGILDPRIDDAIDAWKKEERDEGVAEPIMQVWIESSALYQTNRVSDAIAILRRFLAENPIDERTAVLANNLANYVTEVCLDRPKLDKDAEQEVAALLTGIEPFIDKFERTAYLNTKGAYLVVFGDESKLDDGLDLIWEASKLLLSSGEAGHGYCELYQAHGWRRKLHL</sequence>
<dbReference type="GO" id="GO:0015969">
    <property type="term" value="P:guanosine tetraphosphate metabolic process"/>
    <property type="evidence" value="ECO:0007669"/>
    <property type="project" value="InterPro"/>
</dbReference>
<dbReference type="Pfam" id="PF04607">
    <property type="entry name" value="RelA_SpoT"/>
    <property type="match status" value="1"/>
</dbReference>
<dbReference type="InterPro" id="IPR043519">
    <property type="entry name" value="NT_sf"/>
</dbReference>
<dbReference type="SMART" id="SM00954">
    <property type="entry name" value="RelA_SpoT"/>
    <property type="match status" value="1"/>
</dbReference>
<organism evidence="2 3">
    <name type="scientific">Bradyrhizobium arachidis</name>
    <dbReference type="NCBI Taxonomy" id="858423"/>
    <lineage>
        <taxon>Bacteria</taxon>
        <taxon>Pseudomonadati</taxon>
        <taxon>Pseudomonadota</taxon>
        <taxon>Alphaproteobacteria</taxon>
        <taxon>Hyphomicrobiales</taxon>
        <taxon>Nitrobacteraceae</taxon>
        <taxon>Bradyrhizobium</taxon>
    </lineage>
</organism>
<dbReference type="KEGG" id="barh:WN72_11275"/>
<feature type="domain" description="RelA/SpoT" evidence="1">
    <location>
        <begin position="76"/>
        <end position="196"/>
    </location>
</feature>
<dbReference type="EMBL" id="CP030050">
    <property type="protein sequence ID" value="QOZ66827.1"/>
    <property type="molecule type" value="Genomic_DNA"/>
</dbReference>
<dbReference type="AlphaFoldDB" id="A0AAE7NKW3"/>
<dbReference type="Gene3D" id="3.30.460.10">
    <property type="entry name" value="Beta Polymerase, domain 2"/>
    <property type="match status" value="1"/>
</dbReference>
<name>A0AAE7NKW3_9BRAD</name>
<gene>
    <name evidence="2" type="ORF">WN72_11275</name>
</gene>